<gene>
    <name evidence="2" type="ORF">ELS83_19560</name>
</gene>
<keyword evidence="3" id="KW-1185">Reference proteome</keyword>
<dbReference type="RefSeq" id="WP_171597262.1">
    <property type="nucleotide sequence ID" value="NZ_RZNH01000048.1"/>
</dbReference>
<evidence type="ECO:0000313" key="3">
    <source>
        <dbReference type="Proteomes" id="UP000732105"/>
    </source>
</evidence>
<feature type="signal peptide" evidence="1">
    <location>
        <begin position="1"/>
        <end position="20"/>
    </location>
</feature>
<feature type="chain" id="PRO_5046757541" evidence="1">
    <location>
        <begin position="21"/>
        <end position="164"/>
    </location>
</feature>
<comment type="caution">
    <text evidence="2">The sequence shown here is derived from an EMBL/GenBank/DDBJ whole genome shotgun (WGS) entry which is preliminary data.</text>
</comment>
<accession>A0ABX1X1A5</accession>
<dbReference type="EMBL" id="RZNH01000048">
    <property type="protein sequence ID" value="NOU62001.1"/>
    <property type="molecule type" value="Genomic_DNA"/>
</dbReference>
<dbReference type="Proteomes" id="UP000732105">
    <property type="component" value="Unassembled WGS sequence"/>
</dbReference>
<evidence type="ECO:0000313" key="2">
    <source>
        <dbReference type="EMBL" id="NOU62001.1"/>
    </source>
</evidence>
<protein>
    <submittedName>
        <fullName evidence="2">Uncharacterized protein</fullName>
    </submittedName>
</protein>
<evidence type="ECO:0000256" key="1">
    <source>
        <dbReference type="SAM" id="SignalP"/>
    </source>
</evidence>
<keyword evidence="1" id="KW-0732">Signal</keyword>
<proteinExistence type="predicted"/>
<reference evidence="2 3" key="1">
    <citation type="submission" date="2018-12" db="EMBL/GenBank/DDBJ databases">
        <title>Marinifilum JC070 sp. nov., a marine bacterium isolated from Yongle Blue Hole in the South China Sea.</title>
        <authorList>
            <person name="Fu T."/>
        </authorList>
    </citation>
    <scope>NUCLEOTIDE SEQUENCE [LARGE SCALE GENOMIC DNA]</scope>
    <source>
        <strain evidence="2 3">JC070</strain>
    </source>
</reference>
<sequence length="164" mass="18974">MKKTLSILLILTSFSIHCHAKINLGIKLLSQNKRAIKILITATNTSEKDSILFYTPNKEDICMSLLSVYFIEQETKKIHEYFPCSWITDLDHINIVKANSTLLHPGQSYEFELNMKRKDISPFLKKNKYDIEVSLSYNYANFVSQLKHEIFKGDLKSNIIVISN</sequence>
<organism evidence="2 3">
    <name type="scientific">Marinifilum caeruleilacunae</name>
    <dbReference type="NCBI Taxonomy" id="2499076"/>
    <lineage>
        <taxon>Bacteria</taxon>
        <taxon>Pseudomonadati</taxon>
        <taxon>Bacteroidota</taxon>
        <taxon>Bacteroidia</taxon>
        <taxon>Marinilabiliales</taxon>
        <taxon>Marinifilaceae</taxon>
    </lineage>
</organism>
<name>A0ABX1X1A5_9BACT</name>